<sequence>MDSYFSMISHDQHNWLGLVKPFYRILLISSFYKIPFFMWKMSVSIIMILYIDHSSISSSFATKNTSNRMTNSNLKELILNLSQI</sequence>
<dbReference type="AlphaFoldDB" id="A0A8J5YFK9"/>
<comment type="caution">
    <text evidence="3">The sequence shown here is derived from an EMBL/GenBank/DDBJ whole genome shotgun (WGS) entry which is preliminary data.</text>
</comment>
<protein>
    <recommendedName>
        <fullName evidence="2">Ycf2 N-terminal domain-containing protein</fullName>
    </recommendedName>
</protein>
<evidence type="ECO:0000259" key="2">
    <source>
        <dbReference type="Pfam" id="PF05695"/>
    </source>
</evidence>
<evidence type="ECO:0000256" key="1">
    <source>
        <dbReference type="SAM" id="Phobius"/>
    </source>
</evidence>
<accession>A0A8J5YFK9</accession>
<keyword evidence="1" id="KW-1133">Transmembrane helix</keyword>
<keyword evidence="4" id="KW-1185">Reference proteome</keyword>
<name>A0A8J5YFK9_9ROSI</name>
<feature type="transmembrane region" description="Helical" evidence="1">
    <location>
        <begin position="25"/>
        <end position="51"/>
    </location>
</feature>
<dbReference type="Proteomes" id="UP000701853">
    <property type="component" value="Chromosome 7"/>
</dbReference>
<feature type="domain" description="Ycf2 N-terminal" evidence="2">
    <location>
        <begin position="2"/>
        <end position="34"/>
    </location>
</feature>
<evidence type="ECO:0000313" key="4">
    <source>
        <dbReference type="Proteomes" id="UP000701853"/>
    </source>
</evidence>
<dbReference type="EMBL" id="JAHUZN010000007">
    <property type="protein sequence ID" value="KAG8488388.1"/>
    <property type="molecule type" value="Genomic_DNA"/>
</dbReference>
<dbReference type="OrthoDB" id="1669967at2759"/>
<dbReference type="InterPro" id="IPR056777">
    <property type="entry name" value="Ycf2_N"/>
</dbReference>
<proteinExistence type="predicted"/>
<keyword evidence="1" id="KW-0812">Transmembrane</keyword>
<keyword evidence="1" id="KW-0472">Membrane</keyword>
<gene>
    <name evidence="3" type="ORF">CXB51_016572</name>
</gene>
<evidence type="ECO:0000313" key="3">
    <source>
        <dbReference type="EMBL" id="KAG8488388.1"/>
    </source>
</evidence>
<dbReference type="Pfam" id="PF05695">
    <property type="entry name" value="Ycf2"/>
    <property type="match status" value="1"/>
</dbReference>
<organism evidence="3 4">
    <name type="scientific">Gossypium anomalum</name>
    <dbReference type="NCBI Taxonomy" id="47600"/>
    <lineage>
        <taxon>Eukaryota</taxon>
        <taxon>Viridiplantae</taxon>
        <taxon>Streptophyta</taxon>
        <taxon>Embryophyta</taxon>
        <taxon>Tracheophyta</taxon>
        <taxon>Spermatophyta</taxon>
        <taxon>Magnoliopsida</taxon>
        <taxon>eudicotyledons</taxon>
        <taxon>Gunneridae</taxon>
        <taxon>Pentapetalae</taxon>
        <taxon>rosids</taxon>
        <taxon>malvids</taxon>
        <taxon>Malvales</taxon>
        <taxon>Malvaceae</taxon>
        <taxon>Malvoideae</taxon>
        <taxon>Gossypium</taxon>
    </lineage>
</organism>
<reference evidence="3 4" key="1">
    <citation type="journal article" date="2021" name="bioRxiv">
        <title>The Gossypium anomalum genome as a resource for cotton improvement and evolutionary analysis of hybrid incompatibility.</title>
        <authorList>
            <person name="Grover C.E."/>
            <person name="Yuan D."/>
            <person name="Arick M.A."/>
            <person name="Miller E.R."/>
            <person name="Hu G."/>
            <person name="Peterson D.G."/>
            <person name="Wendel J.F."/>
            <person name="Udall J.A."/>
        </authorList>
    </citation>
    <scope>NUCLEOTIDE SEQUENCE [LARGE SCALE GENOMIC DNA]</scope>
    <source>
        <strain evidence="3">JFW-Udall</strain>
        <tissue evidence="3">Leaf</tissue>
    </source>
</reference>